<gene>
    <name evidence="1" type="ORF">PVK06_034472</name>
</gene>
<evidence type="ECO:0008006" key="3">
    <source>
        <dbReference type="Google" id="ProtNLM"/>
    </source>
</evidence>
<evidence type="ECO:0000313" key="2">
    <source>
        <dbReference type="Proteomes" id="UP001358586"/>
    </source>
</evidence>
<accession>A0ABR0NEA7</accession>
<dbReference type="PANTHER" id="PTHR46890:SF48">
    <property type="entry name" value="RNA-DIRECTED DNA POLYMERASE"/>
    <property type="match status" value="1"/>
</dbReference>
<comment type="caution">
    <text evidence="1">The sequence shown here is derived from an EMBL/GenBank/DDBJ whole genome shotgun (WGS) entry which is preliminary data.</text>
</comment>
<evidence type="ECO:0000313" key="1">
    <source>
        <dbReference type="EMBL" id="KAK5793329.1"/>
    </source>
</evidence>
<keyword evidence="2" id="KW-1185">Reference proteome</keyword>
<protein>
    <recommendedName>
        <fullName evidence="3">Reverse transcriptase domain-containing protein</fullName>
    </recommendedName>
</protein>
<name>A0ABR0NEA7_GOSAR</name>
<organism evidence="1 2">
    <name type="scientific">Gossypium arboreum</name>
    <name type="common">Tree cotton</name>
    <name type="synonym">Gossypium nanking</name>
    <dbReference type="NCBI Taxonomy" id="29729"/>
    <lineage>
        <taxon>Eukaryota</taxon>
        <taxon>Viridiplantae</taxon>
        <taxon>Streptophyta</taxon>
        <taxon>Embryophyta</taxon>
        <taxon>Tracheophyta</taxon>
        <taxon>Spermatophyta</taxon>
        <taxon>Magnoliopsida</taxon>
        <taxon>eudicotyledons</taxon>
        <taxon>Gunneridae</taxon>
        <taxon>Pentapetalae</taxon>
        <taxon>rosids</taxon>
        <taxon>malvids</taxon>
        <taxon>Malvales</taxon>
        <taxon>Malvaceae</taxon>
        <taxon>Malvoideae</taxon>
        <taxon>Gossypium</taxon>
    </lineage>
</organism>
<dbReference type="EMBL" id="JARKNE010000010">
    <property type="protein sequence ID" value="KAK5793329.1"/>
    <property type="molecule type" value="Genomic_DNA"/>
</dbReference>
<dbReference type="PANTHER" id="PTHR46890">
    <property type="entry name" value="NON-LTR RETROLELEMENT REVERSE TRANSCRIPTASE-LIKE PROTEIN-RELATED"/>
    <property type="match status" value="1"/>
</dbReference>
<dbReference type="Proteomes" id="UP001358586">
    <property type="component" value="Chromosome 10"/>
</dbReference>
<reference evidence="1 2" key="1">
    <citation type="submission" date="2023-03" db="EMBL/GenBank/DDBJ databases">
        <title>WGS of Gossypium arboreum.</title>
        <authorList>
            <person name="Yu D."/>
        </authorList>
    </citation>
    <scope>NUCLEOTIDE SEQUENCE [LARGE SCALE GENOMIC DNA]</scope>
    <source>
        <tissue evidence="1">Leaf</tissue>
    </source>
</reference>
<dbReference type="InterPro" id="IPR052343">
    <property type="entry name" value="Retrotransposon-Effector_Assoc"/>
</dbReference>
<sequence length="95" mass="10775">MVFSKGDSDPGLNNTLIVLIPNVMNLKEFSQFRPISLCSILYKLVMKVIADRFKIFFPKIIAQEQAGFITGRNITDNIIIAQEVIHSMKSCKSRK</sequence>
<proteinExistence type="predicted"/>